<evidence type="ECO:0000313" key="3">
    <source>
        <dbReference type="Proteomes" id="UP000007519"/>
    </source>
</evidence>
<keyword evidence="1" id="KW-1133">Transmembrane helix</keyword>
<dbReference type="AlphaFoldDB" id="H6L9W0"/>
<proteinExistence type="predicted"/>
<reference evidence="2 3" key="1">
    <citation type="journal article" date="2012" name="Stand. Genomic Sci.">
        <title>Complete genome sequencing and analysis of Saprospira grandis str. Lewin, a predatory marine bacterium.</title>
        <authorList>
            <person name="Saw J.H."/>
            <person name="Yuryev A."/>
            <person name="Kanbe M."/>
            <person name="Hou S."/>
            <person name="Young A.G."/>
            <person name="Aizawa S."/>
            <person name="Alam M."/>
        </authorList>
    </citation>
    <scope>NUCLEOTIDE SEQUENCE [LARGE SCALE GENOMIC DNA]</scope>
    <source>
        <strain evidence="2 3">Lewin</strain>
    </source>
</reference>
<accession>H6L9W0</accession>
<dbReference type="Proteomes" id="UP000007519">
    <property type="component" value="Chromosome"/>
</dbReference>
<keyword evidence="3" id="KW-1185">Reference proteome</keyword>
<feature type="transmembrane region" description="Helical" evidence="1">
    <location>
        <begin position="20"/>
        <end position="42"/>
    </location>
</feature>
<keyword evidence="1" id="KW-0472">Membrane</keyword>
<dbReference type="EMBL" id="CP002831">
    <property type="protein sequence ID" value="AFC24323.1"/>
    <property type="molecule type" value="Genomic_DNA"/>
</dbReference>
<dbReference type="HOGENOM" id="CLU_3239421_0_0_10"/>
<sequence length="43" mass="4963">MPLLMGFFGFSFTVLPKFYLGSFLFIWAFFALFFAFFGAALFS</sequence>
<evidence type="ECO:0000313" key="2">
    <source>
        <dbReference type="EMBL" id="AFC24323.1"/>
    </source>
</evidence>
<keyword evidence="1" id="KW-0812">Transmembrane</keyword>
<name>H6L9W0_SAPGL</name>
<organism evidence="2 3">
    <name type="scientific">Saprospira grandis (strain Lewin)</name>
    <dbReference type="NCBI Taxonomy" id="984262"/>
    <lineage>
        <taxon>Bacteria</taxon>
        <taxon>Pseudomonadati</taxon>
        <taxon>Bacteroidota</taxon>
        <taxon>Saprospiria</taxon>
        <taxon>Saprospirales</taxon>
        <taxon>Saprospiraceae</taxon>
        <taxon>Saprospira</taxon>
    </lineage>
</organism>
<dbReference type="STRING" id="984262.SGRA_1588"/>
<evidence type="ECO:0000256" key="1">
    <source>
        <dbReference type="SAM" id="Phobius"/>
    </source>
</evidence>
<gene>
    <name evidence="2" type="ordered locus">SGRA_1588</name>
</gene>
<dbReference type="KEGG" id="sgn:SGRA_1588"/>
<protein>
    <submittedName>
        <fullName evidence="2">Uncharacterized protein</fullName>
    </submittedName>
</protein>